<evidence type="ECO:0000256" key="5">
    <source>
        <dbReference type="ARBA" id="ARBA00012518"/>
    </source>
</evidence>
<keyword evidence="12" id="KW-0573">Peptidoglycan synthesis</keyword>
<dbReference type="GO" id="GO:0009252">
    <property type="term" value="P:peptidoglycan biosynthetic process"/>
    <property type="evidence" value="ECO:0007669"/>
    <property type="project" value="UniProtKB-UniPathway"/>
</dbReference>
<organism evidence="18">
    <name type="scientific">hydrothermal vent metagenome</name>
    <dbReference type="NCBI Taxonomy" id="652676"/>
    <lineage>
        <taxon>unclassified sequences</taxon>
        <taxon>metagenomes</taxon>
        <taxon>ecological metagenomes</taxon>
    </lineage>
</organism>
<dbReference type="PANTHER" id="PTHR21071">
    <property type="entry name" value="UDP-N-ACETYLENOLPYRUVOYLGLUCOSAMINE REDUCTASE"/>
    <property type="match status" value="1"/>
</dbReference>
<dbReference type="Gene3D" id="3.30.465.10">
    <property type="match status" value="1"/>
</dbReference>
<evidence type="ECO:0000256" key="1">
    <source>
        <dbReference type="ARBA" id="ARBA00001974"/>
    </source>
</evidence>
<evidence type="ECO:0000256" key="2">
    <source>
        <dbReference type="ARBA" id="ARBA00003921"/>
    </source>
</evidence>
<comment type="function">
    <text evidence="2">Cell wall formation.</text>
</comment>
<keyword evidence="9" id="KW-0274">FAD</keyword>
<dbReference type="NCBIfam" id="NF010480">
    <property type="entry name" value="PRK13905.1"/>
    <property type="match status" value="1"/>
</dbReference>
<gene>
    <name evidence="18" type="ORF">MNBD_GAMMA26-1055</name>
</gene>
<evidence type="ECO:0000256" key="14">
    <source>
        <dbReference type="ARBA" id="ARBA00023306"/>
    </source>
</evidence>
<dbReference type="NCBIfam" id="TIGR00179">
    <property type="entry name" value="murB"/>
    <property type="match status" value="1"/>
</dbReference>
<name>A0A3B1B3T1_9ZZZZ</name>
<dbReference type="InterPro" id="IPR016166">
    <property type="entry name" value="FAD-bd_PCMH"/>
</dbReference>
<dbReference type="Pfam" id="PF02873">
    <property type="entry name" value="MurB_C"/>
    <property type="match status" value="1"/>
</dbReference>
<dbReference type="PANTHER" id="PTHR21071:SF4">
    <property type="entry name" value="UDP-N-ACETYLENOLPYRUVOYLGLUCOSAMINE REDUCTASE"/>
    <property type="match status" value="1"/>
</dbReference>
<evidence type="ECO:0000256" key="8">
    <source>
        <dbReference type="ARBA" id="ARBA00022630"/>
    </source>
</evidence>
<evidence type="ECO:0000259" key="17">
    <source>
        <dbReference type="PROSITE" id="PS51387"/>
    </source>
</evidence>
<evidence type="ECO:0000256" key="10">
    <source>
        <dbReference type="ARBA" id="ARBA00022857"/>
    </source>
</evidence>
<comment type="subcellular location">
    <subcellularLocation>
        <location evidence="3">Cytoplasm</location>
    </subcellularLocation>
</comment>
<feature type="domain" description="FAD-binding PCMH-type" evidence="17">
    <location>
        <begin position="27"/>
        <end position="207"/>
    </location>
</feature>
<reference evidence="18" key="1">
    <citation type="submission" date="2018-06" db="EMBL/GenBank/DDBJ databases">
        <authorList>
            <person name="Zhirakovskaya E."/>
        </authorList>
    </citation>
    <scope>NUCLEOTIDE SEQUENCE</scope>
</reference>
<comment type="cofactor">
    <cofactor evidence="1">
        <name>FAD</name>
        <dbReference type="ChEBI" id="CHEBI:57692"/>
    </cofactor>
</comment>
<dbReference type="GO" id="GO:0071949">
    <property type="term" value="F:FAD binding"/>
    <property type="evidence" value="ECO:0007669"/>
    <property type="project" value="InterPro"/>
</dbReference>
<dbReference type="InterPro" id="IPR003170">
    <property type="entry name" value="MurB"/>
</dbReference>
<comment type="catalytic activity">
    <reaction evidence="16">
        <text>UDP-N-acetyl-alpha-D-muramate + NADP(+) = UDP-N-acetyl-3-O-(1-carboxyvinyl)-alpha-D-glucosamine + NADPH + H(+)</text>
        <dbReference type="Rhea" id="RHEA:12248"/>
        <dbReference type="ChEBI" id="CHEBI:15378"/>
        <dbReference type="ChEBI" id="CHEBI:57783"/>
        <dbReference type="ChEBI" id="CHEBI:58349"/>
        <dbReference type="ChEBI" id="CHEBI:68483"/>
        <dbReference type="ChEBI" id="CHEBI:70757"/>
        <dbReference type="EC" id="1.3.1.98"/>
    </reaction>
</comment>
<keyword evidence="10" id="KW-0521">NADP</keyword>
<accession>A0A3B1B3T1</accession>
<proteinExistence type="inferred from homology"/>
<keyword evidence="11" id="KW-0133">Cell shape</keyword>
<dbReference type="InterPro" id="IPR011601">
    <property type="entry name" value="MurB_C"/>
</dbReference>
<dbReference type="AlphaFoldDB" id="A0A3B1B3T1"/>
<dbReference type="InterPro" id="IPR036635">
    <property type="entry name" value="MurB_C_sf"/>
</dbReference>
<dbReference type="InterPro" id="IPR036318">
    <property type="entry name" value="FAD-bd_PCMH-like_sf"/>
</dbReference>
<keyword evidence="8" id="KW-0285">Flavoprotein</keyword>
<dbReference type="PROSITE" id="PS51387">
    <property type="entry name" value="FAD_PCMH"/>
    <property type="match status" value="1"/>
</dbReference>
<evidence type="ECO:0000256" key="6">
    <source>
        <dbReference type="ARBA" id="ARBA00022490"/>
    </source>
</evidence>
<dbReference type="Pfam" id="PF01565">
    <property type="entry name" value="FAD_binding_4"/>
    <property type="match status" value="1"/>
</dbReference>
<dbReference type="GO" id="GO:0071555">
    <property type="term" value="P:cell wall organization"/>
    <property type="evidence" value="ECO:0007669"/>
    <property type="project" value="UniProtKB-KW"/>
</dbReference>
<dbReference type="GO" id="GO:0008762">
    <property type="term" value="F:UDP-N-acetylmuramate dehydrogenase activity"/>
    <property type="evidence" value="ECO:0007669"/>
    <property type="project" value="UniProtKB-EC"/>
</dbReference>
<keyword evidence="6" id="KW-0963">Cytoplasm</keyword>
<evidence type="ECO:0000256" key="15">
    <source>
        <dbReference type="ARBA" id="ARBA00023316"/>
    </source>
</evidence>
<evidence type="ECO:0000256" key="3">
    <source>
        <dbReference type="ARBA" id="ARBA00004496"/>
    </source>
</evidence>
<evidence type="ECO:0000256" key="9">
    <source>
        <dbReference type="ARBA" id="ARBA00022827"/>
    </source>
</evidence>
<dbReference type="EC" id="1.3.1.98" evidence="5"/>
<comment type="pathway">
    <text evidence="4">Cell wall biogenesis; peptidoglycan biosynthesis.</text>
</comment>
<dbReference type="Gene3D" id="3.30.43.10">
    <property type="entry name" value="Uridine Diphospho-n-acetylenolpyruvylglucosamine Reductase, domain 2"/>
    <property type="match status" value="1"/>
</dbReference>
<evidence type="ECO:0000256" key="13">
    <source>
        <dbReference type="ARBA" id="ARBA00023002"/>
    </source>
</evidence>
<dbReference type="InterPro" id="IPR016167">
    <property type="entry name" value="FAD-bd_PCMH_sub1"/>
</dbReference>
<evidence type="ECO:0000256" key="11">
    <source>
        <dbReference type="ARBA" id="ARBA00022960"/>
    </source>
</evidence>
<evidence type="ECO:0000256" key="12">
    <source>
        <dbReference type="ARBA" id="ARBA00022984"/>
    </source>
</evidence>
<evidence type="ECO:0000313" key="18">
    <source>
        <dbReference type="EMBL" id="VAX08771.1"/>
    </source>
</evidence>
<protein>
    <recommendedName>
        <fullName evidence="5">UDP-N-acetylmuramate dehydrogenase</fullName>
        <ecNumber evidence="5">1.3.1.98</ecNumber>
    </recommendedName>
</protein>
<dbReference type="GO" id="GO:0008360">
    <property type="term" value="P:regulation of cell shape"/>
    <property type="evidence" value="ECO:0007669"/>
    <property type="project" value="UniProtKB-KW"/>
</dbReference>
<dbReference type="Gene3D" id="3.90.78.10">
    <property type="entry name" value="UDP-N-acetylenolpyruvoylglucosamine reductase, C-terminal domain"/>
    <property type="match status" value="1"/>
</dbReference>
<dbReference type="GO" id="GO:0051301">
    <property type="term" value="P:cell division"/>
    <property type="evidence" value="ECO:0007669"/>
    <property type="project" value="UniProtKB-KW"/>
</dbReference>
<dbReference type="UniPathway" id="UPA00219"/>
<keyword evidence="15" id="KW-0961">Cell wall biogenesis/degradation</keyword>
<evidence type="ECO:0000256" key="7">
    <source>
        <dbReference type="ARBA" id="ARBA00022618"/>
    </source>
</evidence>
<sequence length="297" mass="31758">MLVVCKQDSRGEMLYDEPLSRHTTWRVGGPAQRFYRPAGSLDLVRFLQSLPANEPLLWLGMGSNLLVRDGGFMGTVVATQGCLNGLEFSGGDLLRAEAGVACPHVVQAAARENLCGVEFLAGIPGTIGGALAMNAGAFGGQIWALVEKVETVDRAGTVRQRVPEDFEINYRKVMGPQGEWFLAAWLRLEQGETDKSLEKVRQLLEQRAATQPIGLPSCGSVFRNPEGDHAASLIEAAGLKGVSVGGATVSEKHANFIINAKDATAADIEELIGVVQQEVEAHSGIKLHTEVCVVGEK</sequence>
<keyword evidence="7" id="KW-0132">Cell division</keyword>
<dbReference type="SUPFAM" id="SSF56176">
    <property type="entry name" value="FAD-binding/transporter-associated domain-like"/>
    <property type="match status" value="1"/>
</dbReference>
<dbReference type="HAMAP" id="MF_00037">
    <property type="entry name" value="MurB"/>
    <property type="match status" value="1"/>
</dbReference>
<dbReference type="SUPFAM" id="SSF56194">
    <property type="entry name" value="Uridine diphospho-N-Acetylenolpyruvylglucosamine reductase, MurB, C-terminal domain"/>
    <property type="match status" value="1"/>
</dbReference>
<dbReference type="InterPro" id="IPR006094">
    <property type="entry name" value="Oxid_FAD_bind_N"/>
</dbReference>
<evidence type="ECO:0000256" key="16">
    <source>
        <dbReference type="ARBA" id="ARBA00048914"/>
    </source>
</evidence>
<dbReference type="InterPro" id="IPR016169">
    <property type="entry name" value="FAD-bd_PCMH_sub2"/>
</dbReference>
<dbReference type="EMBL" id="UOFX01000041">
    <property type="protein sequence ID" value="VAX08771.1"/>
    <property type="molecule type" value="Genomic_DNA"/>
</dbReference>
<dbReference type="GO" id="GO:0005829">
    <property type="term" value="C:cytosol"/>
    <property type="evidence" value="ECO:0007669"/>
    <property type="project" value="TreeGrafter"/>
</dbReference>
<keyword evidence="13 18" id="KW-0560">Oxidoreductase</keyword>
<evidence type="ECO:0000256" key="4">
    <source>
        <dbReference type="ARBA" id="ARBA00004752"/>
    </source>
</evidence>
<keyword evidence="14" id="KW-0131">Cell cycle</keyword>